<sequence length="140" mass="16026">MTAKQDVSDVRSGDVVRVYQKIKEGEKERIQVFEGVVLAKKHGKGVTATITVRKITQGVGVERIFPLHSPSIEKIEVIRRSKTRRAKLYFLRYAKGRKARLKAKEFNLEVPETEPQPARERITEEQPAEKSKETIPAEEK</sequence>
<dbReference type="Proteomes" id="UP000178613">
    <property type="component" value="Unassembled WGS sequence"/>
</dbReference>
<dbReference type="PROSITE" id="PS01015">
    <property type="entry name" value="RIBOSOMAL_L19"/>
    <property type="match status" value="1"/>
</dbReference>
<evidence type="ECO:0000256" key="7">
    <source>
        <dbReference type="SAM" id="MobiDB-lite"/>
    </source>
</evidence>
<dbReference type="Pfam" id="PF01245">
    <property type="entry name" value="Ribosomal_L19"/>
    <property type="match status" value="1"/>
</dbReference>
<gene>
    <name evidence="5" type="primary">rplS</name>
    <name evidence="8" type="ORF">A3D64_01480</name>
</gene>
<organism evidence="8 9">
    <name type="scientific">Candidatus Wildermuthbacteria bacterium RIFCSPHIGHO2_02_FULL_49_9</name>
    <dbReference type="NCBI Taxonomy" id="1802456"/>
    <lineage>
        <taxon>Bacteria</taxon>
        <taxon>Candidatus Wildermuthiibacteriota</taxon>
    </lineage>
</organism>
<dbReference type="GO" id="GO:0022625">
    <property type="term" value="C:cytosolic large ribosomal subunit"/>
    <property type="evidence" value="ECO:0007669"/>
    <property type="project" value="TreeGrafter"/>
</dbReference>
<keyword evidence="2 5" id="KW-0689">Ribosomal protein</keyword>
<feature type="compositionally biased region" description="Basic and acidic residues" evidence="7">
    <location>
        <begin position="117"/>
        <end position="140"/>
    </location>
</feature>
<reference evidence="8 9" key="1">
    <citation type="journal article" date="2016" name="Nat. Commun.">
        <title>Thousands of microbial genomes shed light on interconnected biogeochemical processes in an aquifer system.</title>
        <authorList>
            <person name="Anantharaman K."/>
            <person name="Brown C.T."/>
            <person name="Hug L.A."/>
            <person name="Sharon I."/>
            <person name="Castelle C.J."/>
            <person name="Probst A.J."/>
            <person name="Thomas B.C."/>
            <person name="Singh A."/>
            <person name="Wilkins M.J."/>
            <person name="Karaoz U."/>
            <person name="Brodie E.L."/>
            <person name="Williams K.H."/>
            <person name="Hubbard S.S."/>
            <person name="Banfield J.F."/>
        </authorList>
    </citation>
    <scope>NUCLEOTIDE SEQUENCE [LARGE SCALE GENOMIC DNA]</scope>
</reference>
<evidence type="ECO:0000256" key="2">
    <source>
        <dbReference type="ARBA" id="ARBA00022980"/>
    </source>
</evidence>
<dbReference type="AlphaFoldDB" id="A0A1G2REP3"/>
<dbReference type="SUPFAM" id="SSF50104">
    <property type="entry name" value="Translation proteins SH3-like domain"/>
    <property type="match status" value="1"/>
</dbReference>
<dbReference type="InterPro" id="IPR008991">
    <property type="entry name" value="Translation_prot_SH3-like_sf"/>
</dbReference>
<evidence type="ECO:0000256" key="1">
    <source>
        <dbReference type="ARBA" id="ARBA00005781"/>
    </source>
</evidence>
<dbReference type="InterPro" id="IPR038657">
    <property type="entry name" value="Ribosomal_bL19_sf"/>
</dbReference>
<dbReference type="HAMAP" id="MF_00402">
    <property type="entry name" value="Ribosomal_bL19"/>
    <property type="match status" value="1"/>
</dbReference>
<evidence type="ECO:0000256" key="4">
    <source>
        <dbReference type="ARBA" id="ARBA00035171"/>
    </source>
</evidence>
<evidence type="ECO:0000256" key="3">
    <source>
        <dbReference type="ARBA" id="ARBA00023274"/>
    </source>
</evidence>
<evidence type="ECO:0000313" key="8">
    <source>
        <dbReference type="EMBL" id="OHA71315.1"/>
    </source>
</evidence>
<keyword evidence="3 5" id="KW-0687">Ribonucleoprotein</keyword>
<comment type="caution">
    <text evidence="8">The sequence shown here is derived from an EMBL/GenBank/DDBJ whole genome shotgun (WGS) entry which is preliminary data.</text>
</comment>
<accession>A0A1G2REP3</accession>
<dbReference type="PANTHER" id="PTHR15680">
    <property type="entry name" value="RIBOSOMAL PROTEIN L19"/>
    <property type="match status" value="1"/>
</dbReference>
<dbReference type="InterPro" id="IPR001857">
    <property type="entry name" value="Ribosomal_bL19"/>
</dbReference>
<dbReference type="Gene3D" id="2.30.30.790">
    <property type="match status" value="1"/>
</dbReference>
<dbReference type="InterPro" id="IPR018257">
    <property type="entry name" value="Ribosomal_bL19_CS"/>
</dbReference>
<evidence type="ECO:0000256" key="6">
    <source>
        <dbReference type="RuleBase" id="RU000559"/>
    </source>
</evidence>
<protein>
    <recommendedName>
        <fullName evidence="4 5">Large ribosomal subunit protein bL19</fullName>
    </recommendedName>
</protein>
<dbReference type="GO" id="GO:0006412">
    <property type="term" value="P:translation"/>
    <property type="evidence" value="ECO:0007669"/>
    <property type="project" value="UniProtKB-UniRule"/>
</dbReference>
<dbReference type="GO" id="GO:0003735">
    <property type="term" value="F:structural constituent of ribosome"/>
    <property type="evidence" value="ECO:0007669"/>
    <property type="project" value="InterPro"/>
</dbReference>
<comment type="similarity">
    <text evidence="1 5 6">Belongs to the bacterial ribosomal protein bL19 family.</text>
</comment>
<dbReference type="NCBIfam" id="TIGR01024">
    <property type="entry name" value="rplS_bact"/>
    <property type="match status" value="1"/>
</dbReference>
<comment type="function">
    <text evidence="5 6">This protein is located at the 30S-50S ribosomal subunit interface and may play a role in the structure and function of the aminoacyl-tRNA binding site.</text>
</comment>
<evidence type="ECO:0000313" key="9">
    <source>
        <dbReference type="Proteomes" id="UP000178613"/>
    </source>
</evidence>
<evidence type="ECO:0000256" key="5">
    <source>
        <dbReference type="HAMAP-Rule" id="MF_00402"/>
    </source>
</evidence>
<dbReference type="PANTHER" id="PTHR15680:SF9">
    <property type="entry name" value="LARGE RIBOSOMAL SUBUNIT PROTEIN BL19M"/>
    <property type="match status" value="1"/>
</dbReference>
<dbReference type="PRINTS" id="PR00061">
    <property type="entry name" value="RIBOSOMALL19"/>
</dbReference>
<proteinExistence type="inferred from homology"/>
<feature type="region of interest" description="Disordered" evidence="7">
    <location>
        <begin position="107"/>
        <end position="140"/>
    </location>
</feature>
<dbReference type="EMBL" id="MHUB01000003">
    <property type="protein sequence ID" value="OHA71315.1"/>
    <property type="molecule type" value="Genomic_DNA"/>
</dbReference>
<name>A0A1G2REP3_9BACT</name>